<dbReference type="STRING" id="70415.A0A5S6Q5Q7"/>
<dbReference type="PROSITE" id="PS00135">
    <property type="entry name" value="TRYPSIN_SER"/>
    <property type="match status" value="1"/>
</dbReference>
<sequence>MFCAGSKTENIGICLGDSGGPLVCDDGDKFTLYGVVSFTDGFLCSDIYHPAVFTKVSAYLPWLKQTALALQ</sequence>
<reference evidence="8" key="1">
    <citation type="submission" date="2019-12" db="UniProtKB">
        <authorList>
            <consortium name="WormBaseParasite"/>
        </authorList>
    </citation>
    <scope>IDENTIFICATION</scope>
</reference>
<dbReference type="Gene3D" id="2.40.10.10">
    <property type="entry name" value="Trypsin-like serine proteases"/>
    <property type="match status" value="1"/>
</dbReference>
<feature type="domain" description="Peptidase S1" evidence="6">
    <location>
        <begin position="1"/>
        <end position="68"/>
    </location>
</feature>
<evidence type="ECO:0000256" key="1">
    <source>
        <dbReference type="ARBA" id="ARBA00004613"/>
    </source>
</evidence>
<keyword evidence="2" id="KW-0964">Secreted</keyword>
<dbReference type="InterPro" id="IPR033116">
    <property type="entry name" value="TRYPSIN_SER"/>
</dbReference>
<dbReference type="InterPro" id="IPR050127">
    <property type="entry name" value="Serine_Proteases_S1"/>
</dbReference>
<dbReference type="GO" id="GO:0005615">
    <property type="term" value="C:extracellular space"/>
    <property type="evidence" value="ECO:0007669"/>
    <property type="project" value="TreeGrafter"/>
</dbReference>
<dbReference type="Proteomes" id="UP000046395">
    <property type="component" value="Unassembled WGS sequence"/>
</dbReference>
<keyword evidence="7" id="KW-1185">Reference proteome</keyword>
<dbReference type="InterPro" id="IPR009003">
    <property type="entry name" value="Peptidase_S1_PA"/>
</dbReference>
<dbReference type="WBParaSite" id="TMUE_0000002513.1">
    <property type="protein sequence ID" value="TMUE_0000002513.1"/>
    <property type="gene ID" value="WBGene00298350"/>
</dbReference>
<dbReference type="Pfam" id="PF00089">
    <property type="entry name" value="Trypsin"/>
    <property type="match status" value="1"/>
</dbReference>
<accession>A0A5S6Q5Q7</accession>
<organism evidence="7 8">
    <name type="scientific">Trichuris muris</name>
    <name type="common">Mouse whipworm</name>
    <dbReference type="NCBI Taxonomy" id="70415"/>
    <lineage>
        <taxon>Eukaryota</taxon>
        <taxon>Metazoa</taxon>
        <taxon>Ecdysozoa</taxon>
        <taxon>Nematoda</taxon>
        <taxon>Enoplea</taxon>
        <taxon>Dorylaimia</taxon>
        <taxon>Trichinellida</taxon>
        <taxon>Trichuridae</taxon>
        <taxon>Trichuris</taxon>
    </lineage>
</organism>
<keyword evidence="4" id="KW-0378">Hydrolase</keyword>
<dbReference type="GO" id="GO:0006508">
    <property type="term" value="P:proteolysis"/>
    <property type="evidence" value="ECO:0007669"/>
    <property type="project" value="UniProtKB-KW"/>
</dbReference>
<dbReference type="InterPro" id="IPR001254">
    <property type="entry name" value="Trypsin_dom"/>
</dbReference>
<proteinExistence type="predicted"/>
<dbReference type="InterPro" id="IPR043504">
    <property type="entry name" value="Peptidase_S1_PA_chymotrypsin"/>
</dbReference>
<keyword evidence="5" id="KW-0720">Serine protease</keyword>
<evidence type="ECO:0000313" key="7">
    <source>
        <dbReference type="Proteomes" id="UP000046395"/>
    </source>
</evidence>
<evidence type="ECO:0000313" key="8">
    <source>
        <dbReference type="WBParaSite" id="TMUE_0000002513.1"/>
    </source>
</evidence>
<name>A0A5S6Q5Q7_TRIMR</name>
<dbReference type="SUPFAM" id="SSF50494">
    <property type="entry name" value="Trypsin-like serine proteases"/>
    <property type="match status" value="1"/>
</dbReference>
<evidence type="ECO:0000259" key="6">
    <source>
        <dbReference type="PROSITE" id="PS50240"/>
    </source>
</evidence>
<evidence type="ECO:0000256" key="4">
    <source>
        <dbReference type="ARBA" id="ARBA00022801"/>
    </source>
</evidence>
<dbReference type="GO" id="GO:0004252">
    <property type="term" value="F:serine-type endopeptidase activity"/>
    <property type="evidence" value="ECO:0007669"/>
    <property type="project" value="InterPro"/>
</dbReference>
<evidence type="ECO:0000256" key="3">
    <source>
        <dbReference type="ARBA" id="ARBA00022670"/>
    </source>
</evidence>
<dbReference type="PANTHER" id="PTHR24264:SF65">
    <property type="entry name" value="SRCR DOMAIN-CONTAINING PROTEIN"/>
    <property type="match status" value="1"/>
</dbReference>
<dbReference type="PROSITE" id="PS50240">
    <property type="entry name" value="TRYPSIN_DOM"/>
    <property type="match status" value="1"/>
</dbReference>
<comment type="subcellular location">
    <subcellularLocation>
        <location evidence="1">Secreted</location>
    </subcellularLocation>
</comment>
<dbReference type="AlphaFoldDB" id="A0A5S6Q5Q7"/>
<protein>
    <submittedName>
        <fullName evidence="8">Peptidase S1 domain-containing protein</fullName>
    </submittedName>
</protein>
<evidence type="ECO:0000256" key="2">
    <source>
        <dbReference type="ARBA" id="ARBA00022525"/>
    </source>
</evidence>
<evidence type="ECO:0000256" key="5">
    <source>
        <dbReference type="ARBA" id="ARBA00022825"/>
    </source>
</evidence>
<keyword evidence="3" id="KW-0645">Protease</keyword>
<dbReference type="PANTHER" id="PTHR24264">
    <property type="entry name" value="TRYPSIN-RELATED"/>
    <property type="match status" value="1"/>
</dbReference>